<dbReference type="SUPFAM" id="SSF51445">
    <property type="entry name" value="(Trans)glycosidases"/>
    <property type="match status" value="1"/>
</dbReference>
<proteinExistence type="predicted"/>
<dbReference type="InterPro" id="IPR018975">
    <property type="entry name" value="Pseudomurein-binding_repeat"/>
</dbReference>
<dbReference type="PANTHER" id="PTHR33490:SF3">
    <property type="entry name" value="CONSERVED INTEGRAL MEMBRANE PROTEIN"/>
    <property type="match status" value="1"/>
</dbReference>
<name>A0A9E5A629_9EURY</name>
<dbReference type="InterPro" id="IPR038765">
    <property type="entry name" value="Papain-like_cys_pep_sf"/>
</dbReference>
<feature type="region of interest" description="Disordered" evidence="2">
    <location>
        <begin position="35"/>
        <end position="75"/>
    </location>
</feature>
<evidence type="ECO:0000256" key="1">
    <source>
        <dbReference type="ARBA" id="ARBA00022729"/>
    </source>
</evidence>
<reference evidence="4" key="1">
    <citation type="submission" date="2022-12" db="EMBL/GenBank/DDBJ databases">
        <title>Reclassification of two methanogenic archaea species isolated from the Kolyma lowland permafrost.</title>
        <authorList>
            <person name="Trubitsyn V.E."/>
            <person name="Rivkina E.M."/>
            <person name="Shcherbakova V.A."/>
        </authorList>
    </citation>
    <scope>NUCLEOTIDE SEQUENCE</scope>
    <source>
        <strain evidence="4">MK4</strain>
    </source>
</reference>
<feature type="domain" description="Transglutaminase-like" evidence="3">
    <location>
        <begin position="663"/>
        <end position="724"/>
    </location>
</feature>
<comment type="caution">
    <text evidence="4">The sequence shown here is derived from an EMBL/GenBank/DDBJ whole genome shotgun (WGS) entry which is preliminary data.</text>
</comment>
<dbReference type="Gene3D" id="2.60.40.1220">
    <property type="match status" value="1"/>
</dbReference>
<evidence type="ECO:0000259" key="3">
    <source>
        <dbReference type="SMART" id="SM00460"/>
    </source>
</evidence>
<dbReference type="SUPFAM" id="SSF54001">
    <property type="entry name" value="Cysteine proteinases"/>
    <property type="match status" value="1"/>
</dbReference>
<dbReference type="InterPro" id="IPR002931">
    <property type="entry name" value="Transglutaminase-like"/>
</dbReference>
<dbReference type="Pfam" id="PF01841">
    <property type="entry name" value="Transglut_core"/>
    <property type="match status" value="1"/>
</dbReference>
<dbReference type="EMBL" id="JAPVES010000030">
    <property type="protein sequence ID" value="MCZ3373017.1"/>
    <property type="molecule type" value="Genomic_DNA"/>
</dbReference>
<dbReference type="InterPro" id="IPR014755">
    <property type="entry name" value="Cu-Rt/internalin_Ig-like"/>
</dbReference>
<gene>
    <name evidence="4" type="ORF">O3H35_10270</name>
</gene>
<keyword evidence="1" id="KW-0732">Signal</keyword>
<evidence type="ECO:0000256" key="2">
    <source>
        <dbReference type="SAM" id="MobiDB-lite"/>
    </source>
</evidence>
<dbReference type="AlphaFoldDB" id="A0A9E5A629"/>
<feature type="compositionally biased region" description="Low complexity" evidence="2">
    <location>
        <begin position="35"/>
        <end position="69"/>
    </location>
</feature>
<dbReference type="RefSeq" id="WP_269221191.1">
    <property type="nucleotide sequence ID" value="NZ_JAPVES010000030.1"/>
</dbReference>
<accession>A0A9E5A629</accession>
<protein>
    <submittedName>
        <fullName evidence="4">Ig-like domain-containing protein</fullName>
    </submittedName>
</protein>
<dbReference type="Gene3D" id="3.10.620.30">
    <property type="match status" value="1"/>
</dbReference>
<evidence type="ECO:0000313" key="4">
    <source>
        <dbReference type="EMBL" id="MCZ3373017.1"/>
    </source>
</evidence>
<dbReference type="InterPro" id="IPR017853">
    <property type="entry name" value="GH"/>
</dbReference>
<dbReference type="SMART" id="SM00460">
    <property type="entry name" value="TGc"/>
    <property type="match status" value="1"/>
</dbReference>
<dbReference type="Gene3D" id="3.20.20.80">
    <property type="entry name" value="Glycosidases"/>
    <property type="match status" value="2"/>
</dbReference>
<dbReference type="InterPro" id="IPR025275">
    <property type="entry name" value="DUF4015"/>
</dbReference>
<dbReference type="Pfam" id="PF13200">
    <property type="entry name" value="DUF4015"/>
    <property type="match status" value="1"/>
</dbReference>
<dbReference type="Pfam" id="PF09373">
    <property type="entry name" value="PMBR"/>
    <property type="match status" value="1"/>
</dbReference>
<dbReference type="PANTHER" id="PTHR33490">
    <property type="entry name" value="BLR5614 PROTEIN-RELATED"/>
    <property type="match status" value="1"/>
</dbReference>
<sequence length="751" mass="81115">MLIILILALLSINNISAATGNQTGNITNTSEIQQNNTNITNNNNTTIQSSSKTTNNSNITNNNSTTQSNEAAGGSSYSKVKGIWLKAEDVNNLNVTALKNLGITDVFVKTNLISTPTYPSVLTSILQKLQGTNIRVHAWITCFIDANGNWVNPANTTQQQFLINSITTIVKNYDIDGINLDYVRYPGTAYKYTDATGTITSFVQRVYDTVKSLNSSIAISADVMPEGSVNAYYYGQDYAQLAKYLDFIVPMVYKGNYGYTSSTSTYSISNGTTWIGKQISYIVSQAGSTPVIAGLQTYRSDSNVTSIPAGELQNDINAAIDNGSSGYALFRYGLINSNFSVDSTSPTVTSVDPVNNAVNVPVNKTIKVTFSEPIKLGTSGIGVKNPKTGKYEFITKTISGNVLTITLNNNLTKATQYAIILNPGSITDLAGNPINAYGIRFTTNGTTFTTTQITTAAASVKSYIETNNKLPNYVTIGTNQITMPQFLQLLVTSLLQINSGTNTAISIGNVSSPTNSTGDYIYGNINQTEFLKIAQSIKSFIDSNGTAPSYASSSLGKVQYETLIYMFSKVVNYYGTNKVLPNYVSVDSAVANPGSYSIPSDLQQYLQATTNCQVTNSQIHALAKSITSGKSSTYDKAVAIFNWVRDNIGYSFYYNTKYGAIGVLSSKTANCVDTAHLLIALERAAGIPARYEHVYAKFSSGNWYGHVIAQVWINGKWYNADATSSSNTFGVINSWNTATATVYGTYATLPF</sequence>
<dbReference type="InterPro" id="IPR032812">
    <property type="entry name" value="SbsA_Ig"/>
</dbReference>
<organism evidence="4">
    <name type="scientific">Methanobacterium veterum</name>
    <dbReference type="NCBI Taxonomy" id="408577"/>
    <lineage>
        <taxon>Archaea</taxon>
        <taxon>Methanobacteriati</taxon>
        <taxon>Methanobacteriota</taxon>
        <taxon>Methanomada group</taxon>
        <taxon>Methanobacteria</taxon>
        <taxon>Methanobacteriales</taxon>
        <taxon>Methanobacteriaceae</taxon>
        <taxon>Methanobacterium</taxon>
    </lineage>
</organism>
<dbReference type="Pfam" id="PF13205">
    <property type="entry name" value="Big_5"/>
    <property type="match status" value="1"/>
</dbReference>
<dbReference type="Proteomes" id="UP001074446">
    <property type="component" value="Unassembled WGS sequence"/>
</dbReference>